<keyword evidence="8" id="KW-1185">Reference proteome</keyword>
<evidence type="ECO:0000256" key="3">
    <source>
        <dbReference type="ARBA" id="ARBA00022692"/>
    </source>
</evidence>
<protein>
    <submittedName>
        <fullName evidence="7">ATP synthase subunit I</fullName>
    </submittedName>
</protein>
<feature type="transmembrane region" description="Helical" evidence="6">
    <location>
        <begin position="83"/>
        <end position="99"/>
    </location>
</feature>
<accession>A0ABS9D5B7</accession>
<keyword evidence="3 6" id="KW-0812">Transmembrane</keyword>
<reference evidence="7 8" key="1">
    <citation type="submission" date="2022-01" db="EMBL/GenBank/DDBJ databases">
        <title>Paraglaciecola sp. G1-23.</title>
        <authorList>
            <person name="Jin M.S."/>
            <person name="Han D.M."/>
            <person name="Kim H.M."/>
            <person name="Jeon C.O."/>
        </authorList>
    </citation>
    <scope>NUCLEOTIDE SEQUENCE [LARGE SCALE GENOMIC DNA]</scope>
    <source>
        <strain evidence="7 8">G1-23</strain>
    </source>
</reference>
<organism evidence="7 8">
    <name type="scientific">Paraglaciecola algarum</name>
    <dbReference type="NCBI Taxonomy" id="3050085"/>
    <lineage>
        <taxon>Bacteria</taxon>
        <taxon>Pseudomonadati</taxon>
        <taxon>Pseudomonadota</taxon>
        <taxon>Gammaproteobacteria</taxon>
        <taxon>Alteromonadales</taxon>
        <taxon>Alteromonadaceae</taxon>
        <taxon>Paraglaciecola</taxon>
    </lineage>
</organism>
<dbReference type="Proteomes" id="UP001521137">
    <property type="component" value="Unassembled WGS sequence"/>
</dbReference>
<name>A0ABS9D5B7_9ALTE</name>
<comment type="subcellular location">
    <subcellularLocation>
        <location evidence="1">Cell membrane</location>
        <topology evidence="1">Multi-pass membrane protein</topology>
    </subcellularLocation>
</comment>
<dbReference type="EMBL" id="JAKGAS010000002">
    <property type="protein sequence ID" value="MCF2947212.1"/>
    <property type="molecule type" value="Genomic_DNA"/>
</dbReference>
<dbReference type="InterPro" id="IPR005598">
    <property type="entry name" value="ATP_synth_I"/>
</dbReference>
<evidence type="ECO:0000256" key="5">
    <source>
        <dbReference type="ARBA" id="ARBA00023136"/>
    </source>
</evidence>
<evidence type="ECO:0000313" key="7">
    <source>
        <dbReference type="EMBL" id="MCF2947212.1"/>
    </source>
</evidence>
<feature type="transmembrane region" description="Helical" evidence="6">
    <location>
        <begin position="105"/>
        <end position="124"/>
    </location>
</feature>
<proteinExistence type="predicted"/>
<feature type="transmembrane region" description="Helical" evidence="6">
    <location>
        <begin position="12"/>
        <end position="34"/>
    </location>
</feature>
<gene>
    <name evidence="7" type="ORF">L0668_03775</name>
</gene>
<sequence length="132" mass="14879">MAPSLPQEGRLLAKKILFFQSLVAIILALVYTVFSGKYDGLSALYGGLICVLPGVVFAFLVFRYAGASQIKLVVRSFNKGSKLKFLFTILMFILVYRWQNLQPLTLLITYVVTLMAQWPIIIFLNRVTIANK</sequence>
<evidence type="ECO:0000313" key="8">
    <source>
        <dbReference type="Proteomes" id="UP001521137"/>
    </source>
</evidence>
<keyword evidence="2" id="KW-1003">Cell membrane</keyword>
<evidence type="ECO:0000256" key="1">
    <source>
        <dbReference type="ARBA" id="ARBA00004651"/>
    </source>
</evidence>
<evidence type="ECO:0000256" key="4">
    <source>
        <dbReference type="ARBA" id="ARBA00022989"/>
    </source>
</evidence>
<evidence type="ECO:0000256" key="6">
    <source>
        <dbReference type="SAM" id="Phobius"/>
    </source>
</evidence>
<comment type="caution">
    <text evidence="7">The sequence shown here is derived from an EMBL/GenBank/DDBJ whole genome shotgun (WGS) entry which is preliminary data.</text>
</comment>
<keyword evidence="5 6" id="KW-0472">Membrane</keyword>
<keyword evidence="4 6" id="KW-1133">Transmembrane helix</keyword>
<evidence type="ECO:0000256" key="2">
    <source>
        <dbReference type="ARBA" id="ARBA00022475"/>
    </source>
</evidence>
<dbReference type="Pfam" id="PF03899">
    <property type="entry name" value="ATP-synt_I"/>
    <property type="match status" value="1"/>
</dbReference>
<feature type="transmembrane region" description="Helical" evidence="6">
    <location>
        <begin position="40"/>
        <end position="62"/>
    </location>
</feature>